<dbReference type="InterPro" id="IPR001810">
    <property type="entry name" value="F-box_dom"/>
</dbReference>
<evidence type="ECO:0000259" key="1">
    <source>
        <dbReference type="PROSITE" id="PS50181"/>
    </source>
</evidence>
<dbReference type="InterPro" id="IPR036047">
    <property type="entry name" value="F-box-like_dom_sf"/>
</dbReference>
<dbReference type="EMBL" id="SGPM01000113">
    <property type="protein sequence ID" value="THH29674.1"/>
    <property type="molecule type" value="Genomic_DNA"/>
</dbReference>
<dbReference type="SUPFAM" id="SSF81383">
    <property type="entry name" value="F-box domain"/>
    <property type="match status" value="1"/>
</dbReference>
<proteinExistence type="predicted"/>
<evidence type="ECO:0000313" key="3">
    <source>
        <dbReference type="Proteomes" id="UP000308730"/>
    </source>
</evidence>
<organism evidence="2 3">
    <name type="scientific">Antrodiella citrinella</name>
    <dbReference type="NCBI Taxonomy" id="2447956"/>
    <lineage>
        <taxon>Eukaryota</taxon>
        <taxon>Fungi</taxon>
        <taxon>Dikarya</taxon>
        <taxon>Basidiomycota</taxon>
        <taxon>Agaricomycotina</taxon>
        <taxon>Agaricomycetes</taxon>
        <taxon>Polyporales</taxon>
        <taxon>Steccherinaceae</taxon>
        <taxon>Antrodiella</taxon>
    </lineage>
</organism>
<dbReference type="Proteomes" id="UP000308730">
    <property type="component" value="Unassembled WGS sequence"/>
</dbReference>
<dbReference type="Gene3D" id="1.20.1280.50">
    <property type="match status" value="1"/>
</dbReference>
<reference evidence="2 3" key="1">
    <citation type="submission" date="2019-02" db="EMBL/GenBank/DDBJ databases">
        <title>Genome sequencing of the rare red list fungi Antrodiella citrinella (Flaviporus citrinellus).</title>
        <authorList>
            <person name="Buettner E."/>
            <person name="Kellner H."/>
        </authorList>
    </citation>
    <scope>NUCLEOTIDE SEQUENCE [LARGE SCALE GENOMIC DNA]</scope>
    <source>
        <strain evidence="2 3">DSM 108506</strain>
    </source>
</reference>
<feature type="domain" description="F-box" evidence="1">
    <location>
        <begin position="1"/>
        <end position="45"/>
    </location>
</feature>
<dbReference type="PROSITE" id="PS50181">
    <property type="entry name" value="FBOX"/>
    <property type="match status" value="1"/>
</dbReference>
<comment type="caution">
    <text evidence="2">The sequence shown here is derived from an EMBL/GenBank/DDBJ whole genome shotgun (WGS) entry which is preliminary data.</text>
</comment>
<name>A0A4S4MTT3_9APHY</name>
<dbReference type="OrthoDB" id="3068749at2759"/>
<dbReference type="AlphaFoldDB" id="A0A4S4MTT3"/>
<dbReference type="Pfam" id="PF00646">
    <property type="entry name" value="F-box"/>
    <property type="match status" value="1"/>
</dbReference>
<accession>A0A4S4MTT3</accession>
<gene>
    <name evidence="2" type="ORF">EUX98_g4522</name>
</gene>
<protein>
    <recommendedName>
        <fullName evidence="1">F-box domain-containing protein</fullName>
    </recommendedName>
</protein>
<evidence type="ECO:0000313" key="2">
    <source>
        <dbReference type="EMBL" id="THH29674.1"/>
    </source>
</evidence>
<sequence length="550" mass="60681">MLSTIPDDCILDILSVTGILDVVRLRRTCRELNRISRSRIVWLTIYARLSRTLVMPPLPVPHTLMTIPAIQLETICISAYNLHNNWTSRLPSPTRVSSVISHFEQYSGFCKDTAEPIKSAHLAPGGRWLILLMVDLSISVCDLVTTVAHSAVVRTQVIACHKEQLAKEGLRDMYAPHGVQARVTWLDGMTARVFLQSVATADNRRAFAYQEWTIRILGGGDALSTAAKAQASLSSEPRGEDKPFLECTLRAFKSMSHLVSPWLVDVSAAPTLSYFENNAGEVHVYDAERGTSVILQGKEPEQSLARNPRFAFLSIETRVLKTDERTYVGCIDEQMNVHVYLVPLVEESQAATHHVQGTPVAKDNLGPYQPGETRIGAWHRLSSEEGTFFLQILAPDALYTLTFSPSTHVLRKTKLEFPVSSIPHLPSSSGQRRWGRLGTERGSRGVLVSEDDRGRQILKLISGSSTDSESSPTDFAEHLSSAAGLRTVLGGLGGASKFVGTFTHGAALAFDEYTGRMCFLKLKDRSGGLGIMQVEFLVVDFAQKELLNMY</sequence>
<keyword evidence="3" id="KW-1185">Reference proteome</keyword>